<organism evidence="7 8">
    <name type="scientific">Halomarinibacterium sedimenti</name>
    <dbReference type="NCBI Taxonomy" id="2857106"/>
    <lineage>
        <taxon>Bacteria</taxon>
        <taxon>Pseudomonadati</taxon>
        <taxon>Bacteroidota</taxon>
        <taxon>Flavobacteriia</taxon>
        <taxon>Flavobacteriales</taxon>
        <taxon>Flavobacteriaceae</taxon>
        <taxon>Halomarinibacterium</taxon>
    </lineage>
</organism>
<evidence type="ECO:0000313" key="7">
    <source>
        <dbReference type="EMBL" id="MBW2937878.1"/>
    </source>
</evidence>
<protein>
    <submittedName>
        <fullName evidence="7">Proprotein convertase P-domain-containing protein</fullName>
    </submittedName>
</protein>
<dbReference type="Pfam" id="PF01483">
    <property type="entry name" value="P_proprotein"/>
    <property type="match status" value="1"/>
</dbReference>
<dbReference type="Pfam" id="PF02494">
    <property type="entry name" value="HYR"/>
    <property type="match status" value="1"/>
</dbReference>
<keyword evidence="3" id="KW-0378">Hydrolase</keyword>
<keyword evidence="4" id="KW-0732">Signal</keyword>
<dbReference type="InterPro" id="IPR002884">
    <property type="entry name" value="P_dom"/>
</dbReference>
<comment type="caution">
    <text evidence="7">The sequence shown here is derived from an EMBL/GenBank/DDBJ whole genome shotgun (WGS) entry which is preliminary data.</text>
</comment>
<dbReference type="GO" id="GO:0006508">
    <property type="term" value="P:proteolysis"/>
    <property type="evidence" value="ECO:0007669"/>
    <property type="project" value="UniProtKB-KW"/>
</dbReference>
<accession>A0A9X1JX91</accession>
<evidence type="ECO:0000256" key="2">
    <source>
        <dbReference type="ARBA" id="ARBA00022737"/>
    </source>
</evidence>
<feature type="domain" description="HYR" evidence="5">
    <location>
        <begin position="497"/>
        <end position="581"/>
    </location>
</feature>
<dbReference type="PROSITE" id="PS50825">
    <property type="entry name" value="HYR"/>
    <property type="match status" value="1"/>
</dbReference>
<dbReference type="InterPro" id="IPR043555">
    <property type="entry name" value="SRPX-like"/>
</dbReference>
<name>A0A9X1JX91_9FLAO</name>
<dbReference type="RefSeq" id="WP_219052305.1">
    <property type="nucleotide sequence ID" value="NZ_JAHWDP010000002.1"/>
</dbReference>
<feature type="non-terminal residue" evidence="7">
    <location>
        <position position="1025"/>
    </location>
</feature>
<sequence>MKKTIFLLLLFLGFTTLQAQELNSTPALSTSSNGVTKKQMTASNAGVFASRQTVTTASTRNTETIYFAVTQSTQNCDSQESNPAQCGATTMMMSVETNPSTNRAPGAKYYIRSNTNNPWGQVTNEAAMDAAFGAGNWTQAFFETLVMGTVFSPGTNFVFLEGSDGGANELNTFLTTNLAAIEAWVNGGGKLILNAAPNEGSNINFGFGGTTLVYTDFSNNVAAVDPLHPAFVGPLTPTATAMSGTSYGHATISGTGYTNILLDTGDSGVVLAEKDWGAGHVIVGGMTTTNWHSPATEAFNFRANLFTYADDYGGAGCPPFDIAGPYCAPCNDPTGGSALACSLGPNSIIQGIDVSGVPGAVNVNSIDFNQESFGTAPIITVNLFCAPAAGPVPYAAVDTPFYTESFATNLADDGTCVTLTFTTPPSIDASCDTMWIEIVTPADSSRAVQTPPTCDGNNGTGTNTWIVASACAINTPTSFAAIGFPNLDASYNGTFECNTGQPPVISCPSDIVLDNAAGQCSAVANYAGTAIDPEDGDISGDIVYSPPSGSTFPVGTTTVTLSVTDSDGNTSTCDFDVTVNDVEDPVVVCTDFTAELDANGDVTVFPDDVATATDNCPGVTLGFATPPTLVETGQVPLNMNGSNQLIDTPATLVGLSSSASDVTIDLEYQGDFGTAATECFLLNGPDGSQVFLQCATPQCSVQNTNFTVLAATWNNWITTFGNDLTFTLIADPQVNGNLCGGAFPDGYYSLTQSTPGATVGSLDFTCAEVGPNNVTVVATDAAGNTSTCTAVVTVEDNIAPAIVCVGEPTPVTDTASASPGLPFGAAPTVVTSTIDVTDDFIITDLDVDVDISHTWVGDVIVTLESPSGTMVTIIDRPGDITSPPDGCDGDDIVATLDDEAATPVEDECAAGTPTINGSFIPNNPLSAFDGESTLGTWTMTVEDAFPAFDDGVFNSWALNYTHDVAAAPYDAILDGTTGTVVVDLADLLLSVDEACGYTVTSGGGAPIPGSITTLFATNNNGSQGG</sequence>
<dbReference type="InterPro" id="IPR003410">
    <property type="entry name" value="HYR_dom"/>
</dbReference>
<feature type="domain" description="P/Homo B" evidence="6">
    <location>
        <begin position="797"/>
        <end position="967"/>
    </location>
</feature>
<keyword evidence="8" id="KW-1185">Reference proteome</keyword>
<dbReference type="AlphaFoldDB" id="A0A9X1JX91"/>
<gene>
    <name evidence="7" type="ORF">KXJ69_07140</name>
</gene>
<evidence type="ECO:0000259" key="6">
    <source>
        <dbReference type="PROSITE" id="PS51829"/>
    </source>
</evidence>
<keyword evidence="2" id="KW-0677">Repeat</keyword>
<dbReference type="PANTHER" id="PTHR46343">
    <property type="entry name" value="HYR DOMAIN-CONTAINING PROTEIN"/>
    <property type="match status" value="1"/>
</dbReference>
<evidence type="ECO:0000313" key="8">
    <source>
        <dbReference type="Proteomes" id="UP001138686"/>
    </source>
</evidence>
<dbReference type="PANTHER" id="PTHR46343:SF2">
    <property type="entry name" value="SUSHI_VON WILLEBRAND FACTOR TYPE A_EGF_PENTRAXIN DOMAIN-CONTAINING 1"/>
    <property type="match status" value="1"/>
</dbReference>
<proteinExistence type="predicted"/>
<evidence type="ECO:0000256" key="1">
    <source>
        <dbReference type="ARBA" id="ARBA00022670"/>
    </source>
</evidence>
<dbReference type="Proteomes" id="UP001138686">
    <property type="component" value="Unassembled WGS sequence"/>
</dbReference>
<dbReference type="EMBL" id="JAHWDP010000002">
    <property type="protein sequence ID" value="MBW2937878.1"/>
    <property type="molecule type" value="Genomic_DNA"/>
</dbReference>
<dbReference type="PROSITE" id="PS51829">
    <property type="entry name" value="P_HOMO_B"/>
    <property type="match status" value="1"/>
</dbReference>
<feature type="signal peptide" evidence="4">
    <location>
        <begin position="1"/>
        <end position="19"/>
    </location>
</feature>
<dbReference type="GO" id="GO:0004252">
    <property type="term" value="F:serine-type endopeptidase activity"/>
    <property type="evidence" value="ECO:0007669"/>
    <property type="project" value="InterPro"/>
</dbReference>
<evidence type="ECO:0000259" key="5">
    <source>
        <dbReference type="PROSITE" id="PS50825"/>
    </source>
</evidence>
<evidence type="ECO:0000256" key="3">
    <source>
        <dbReference type="ARBA" id="ARBA00022801"/>
    </source>
</evidence>
<evidence type="ECO:0000256" key="4">
    <source>
        <dbReference type="SAM" id="SignalP"/>
    </source>
</evidence>
<reference evidence="7" key="1">
    <citation type="submission" date="2021-07" db="EMBL/GenBank/DDBJ databases">
        <title>Aureisphaera sp. CAU 1614 isolated from sea sediment.</title>
        <authorList>
            <person name="Kim W."/>
        </authorList>
    </citation>
    <scope>NUCLEOTIDE SEQUENCE</scope>
    <source>
        <strain evidence="7">CAU 1614</strain>
    </source>
</reference>
<keyword evidence="1" id="KW-0645">Protease</keyword>
<feature type="chain" id="PRO_5040815524" evidence="4">
    <location>
        <begin position="20"/>
        <end position="1025"/>
    </location>
</feature>